<dbReference type="InterPro" id="IPR036397">
    <property type="entry name" value="RNaseH_sf"/>
</dbReference>
<evidence type="ECO:0000313" key="3">
    <source>
        <dbReference type="EMBL" id="MFC4311625.1"/>
    </source>
</evidence>
<comment type="caution">
    <text evidence="3">The sequence shown here is derived from an EMBL/GenBank/DDBJ whole genome shotgun (WGS) entry which is preliminary data.</text>
</comment>
<dbReference type="PROSITE" id="PS50994">
    <property type="entry name" value="INTEGRASE"/>
    <property type="match status" value="1"/>
</dbReference>
<evidence type="ECO:0000313" key="4">
    <source>
        <dbReference type="Proteomes" id="UP001595904"/>
    </source>
</evidence>
<name>A0ABV8SY01_9GAMM</name>
<proteinExistence type="predicted"/>
<protein>
    <submittedName>
        <fullName evidence="3">DDE-type integrase/transposase/recombinase</fullName>
    </submittedName>
</protein>
<dbReference type="InterPro" id="IPR001584">
    <property type="entry name" value="Integrase_cat-core"/>
</dbReference>
<reference evidence="4" key="1">
    <citation type="journal article" date="2019" name="Int. J. Syst. Evol. Microbiol.">
        <title>The Global Catalogue of Microorganisms (GCM) 10K type strain sequencing project: providing services to taxonomists for standard genome sequencing and annotation.</title>
        <authorList>
            <consortium name="The Broad Institute Genomics Platform"/>
            <consortium name="The Broad Institute Genome Sequencing Center for Infectious Disease"/>
            <person name="Wu L."/>
            <person name="Ma J."/>
        </authorList>
    </citation>
    <scope>NUCLEOTIDE SEQUENCE [LARGE SCALE GENOMIC DNA]</scope>
    <source>
        <strain evidence="4">CGMCC 1.10759</strain>
    </source>
</reference>
<dbReference type="Gene3D" id="3.30.420.10">
    <property type="entry name" value="Ribonuclease H-like superfamily/Ribonuclease H"/>
    <property type="match status" value="1"/>
</dbReference>
<feature type="domain" description="Integrase catalytic" evidence="2">
    <location>
        <begin position="31"/>
        <end position="106"/>
    </location>
</feature>
<accession>A0ABV8SY01</accession>
<dbReference type="SUPFAM" id="SSF53098">
    <property type="entry name" value="Ribonuclease H-like"/>
    <property type="match status" value="1"/>
</dbReference>
<dbReference type="Proteomes" id="UP001595904">
    <property type="component" value="Unassembled WGS sequence"/>
</dbReference>
<dbReference type="Pfam" id="PF00665">
    <property type="entry name" value="rve"/>
    <property type="match status" value="1"/>
</dbReference>
<evidence type="ECO:0000256" key="1">
    <source>
        <dbReference type="SAM" id="MobiDB-lite"/>
    </source>
</evidence>
<feature type="region of interest" description="Disordered" evidence="1">
    <location>
        <begin position="121"/>
        <end position="140"/>
    </location>
</feature>
<dbReference type="RefSeq" id="WP_380600347.1">
    <property type="nucleotide sequence ID" value="NZ_JBHSDU010000005.1"/>
</dbReference>
<dbReference type="InterPro" id="IPR012337">
    <property type="entry name" value="RNaseH-like_sf"/>
</dbReference>
<evidence type="ECO:0000259" key="2">
    <source>
        <dbReference type="PROSITE" id="PS50994"/>
    </source>
</evidence>
<dbReference type="EMBL" id="JBHSDU010000005">
    <property type="protein sequence ID" value="MFC4311625.1"/>
    <property type="molecule type" value="Genomic_DNA"/>
</dbReference>
<organism evidence="3 4">
    <name type="scientific">Steroidobacter flavus</name>
    <dbReference type="NCBI Taxonomy" id="1842136"/>
    <lineage>
        <taxon>Bacteria</taxon>
        <taxon>Pseudomonadati</taxon>
        <taxon>Pseudomonadota</taxon>
        <taxon>Gammaproteobacteria</taxon>
        <taxon>Steroidobacterales</taxon>
        <taxon>Steroidobacteraceae</taxon>
        <taxon>Steroidobacter</taxon>
    </lineage>
</organism>
<keyword evidence="4" id="KW-1185">Reference proteome</keyword>
<sequence>MPCSDQTVHVAFSLHTCDREVVSWCAGTGAISGEMIRDLMIQSVEQRFKSTATAHPVQWLSDNGSCYRAHETIEFATRLGLVPCFTPPRSPQSNGMAEAFVKTFKRDCVFRPMSAADSAACRPPIPRDAGRGFRGMSAPS</sequence>
<gene>
    <name evidence="3" type="ORF">ACFPN2_21190</name>
</gene>